<dbReference type="SMART" id="SM00052">
    <property type="entry name" value="EAL"/>
    <property type="match status" value="1"/>
</dbReference>
<dbReference type="OrthoDB" id="23692at2"/>
<evidence type="ECO:0000259" key="2">
    <source>
        <dbReference type="PROSITE" id="PS50883"/>
    </source>
</evidence>
<dbReference type="Gene3D" id="2.10.70.100">
    <property type="match status" value="1"/>
</dbReference>
<feature type="domain" description="PAC" evidence="1">
    <location>
        <begin position="135"/>
        <end position="187"/>
    </location>
</feature>
<dbReference type="InterPro" id="IPR050706">
    <property type="entry name" value="Cyclic-di-GMP_PDE-like"/>
</dbReference>
<dbReference type="InterPro" id="IPR000160">
    <property type="entry name" value="GGDEF_dom"/>
</dbReference>
<dbReference type="SUPFAM" id="SSF141868">
    <property type="entry name" value="EAL domain-like"/>
    <property type="match status" value="1"/>
</dbReference>
<dbReference type="InterPro" id="IPR035965">
    <property type="entry name" value="PAS-like_dom_sf"/>
</dbReference>
<evidence type="ECO:0000313" key="5">
    <source>
        <dbReference type="Proteomes" id="UP000293781"/>
    </source>
</evidence>
<dbReference type="InterPro" id="IPR001610">
    <property type="entry name" value="PAC"/>
</dbReference>
<dbReference type="GO" id="GO:0071111">
    <property type="term" value="F:cyclic-guanylate-specific phosphodiesterase activity"/>
    <property type="evidence" value="ECO:0007669"/>
    <property type="project" value="InterPro"/>
</dbReference>
<dbReference type="InterPro" id="IPR001633">
    <property type="entry name" value="EAL_dom"/>
</dbReference>
<dbReference type="Pfam" id="PF00990">
    <property type="entry name" value="GGDEF"/>
    <property type="match status" value="1"/>
</dbReference>
<accession>A0A4Q7UNX6</accession>
<dbReference type="SUPFAM" id="SSF55785">
    <property type="entry name" value="PYP-like sensor domain (PAS domain)"/>
    <property type="match status" value="1"/>
</dbReference>
<dbReference type="Pfam" id="PF08447">
    <property type="entry name" value="PAS_3"/>
    <property type="match status" value="1"/>
</dbReference>
<name>A0A4Q7UNX6_9ACTN</name>
<evidence type="ECO:0000259" key="1">
    <source>
        <dbReference type="PROSITE" id="PS50113"/>
    </source>
</evidence>
<dbReference type="CDD" id="cd01948">
    <property type="entry name" value="EAL"/>
    <property type="match status" value="1"/>
</dbReference>
<dbReference type="PROSITE" id="PS50883">
    <property type="entry name" value="EAL"/>
    <property type="match status" value="1"/>
</dbReference>
<evidence type="ECO:0000259" key="3">
    <source>
        <dbReference type="PROSITE" id="PS50887"/>
    </source>
</evidence>
<evidence type="ECO:0000313" key="4">
    <source>
        <dbReference type="EMBL" id="RZT82734.1"/>
    </source>
</evidence>
<dbReference type="InterPro" id="IPR029787">
    <property type="entry name" value="Nucleotide_cyclase"/>
</dbReference>
<dbReference type="InterPro" id="IPR013655">
    <property type="entry name" value="PAS_fold_3"/>
</dbReference>
<dbReference type="Gene3D" id="3.30.70.270">
    <property type="match status" value="1"/>
</dbReference>
<feature type="domain" description="GGDEF" evidence="3">
    <location>
        <begin position="225"/>
        <end position="360"/>
    </location>
</feature>
<dbReference type="InterPro" id="IPR043128">
    <property type="entry name" value="Rev_trsase/Diguanyl_cyclase"/>
</dbReference>
<comment type="caution">
    <text evidence="4">The sequence shown here is derived from an EMBL/GenBank/DDBJ whole genome shotgun (WGS) entry which is preliminary data.</text>
</comment>
<dbReference type="CDD" id="cd00130">
    <property type="entry name" value="PAS"/>
    <property type="match status" value="1"/>
</dbReference>
<dbReference type="Proteomes" id="UP000293781">
    <property type="component" value="Unassembled WGS sequence"/>
</dbReference>
<organism evidence="4 5">
    <name type="scientific">Micromonospora violae</name>
    <dbReference type="NCBI Taxonomy" id="1278207"/>
    <lineage>
        <taxon>Bacteria</taxon>
        <taxon>Bacillati</taxon>
        <taxon>Actinomycetota</taxon>
        <taxon>Actinomycetes</taxon>
        <taxon>Micromonosporales</taxon>
        <taxon>Micromonosporaceae</taxon>
        <taxon>Micromonospora</taxon>
    </lineage>
</organism>
<sequence>MNLDEVLALAAERDYTPLERARARRARRQIQQAYAHAVTAGRDLVVDVDPHDPLNTDADEAARIARAAQLAKLGTITWISATGEISWSDEMSLILGCAPGTIRPSTDLLFDLVHPEDAPGVRRTIHSAWREQTVKETTYRVVRPDGTTRYVHCYIEVLIDRFDQPHGIIGTGQDVTDLELARQERDRLARRCETARTELISRDPATGLLTRPRFADEVGRTQRGGSGALLVVAAEPLNLPTSGLDHAAQDRLAAAIAGVVKNVARRTAVCGLVGPGEFGVLLQNTTMASATTIAESIIDSLRGHSFVIGQDRERVRLDAWGGLVRYHDGDDTSSFDLLVDAESAWRQAKRQRVALTVLRQPARPEDRQETCRSRIQAAIAGNSFTLYAQPILDLSLNQITRQEILLRVLDGTGQPVPPSAFLDVAERVDEIWPIDRWVIDHTMELIAHGPRTSHYQVNVSGRSLGDPHLLEHVHDVVKRHTIDPSQVTFEITETALIGNLTQAMDFACGIRDIGCRLALDDFGSGYGTFTYLKYFPIDLVKIDGDFINKIEESRPDQVIVRSFVDMCRGLGIQTAAEFVESEATLRLLRDYGVDFAQGYAVGKPTPVGNPHRALLGSAEIETAGLGGTLRTAIG</sequence>
<feature type="domain" description="EAL" evidence="2">
    <location>
        <begin position="368"/>
        <end position="618"/>
    </location>
</feature>
<dbReference type="PANTHER" id="PTHR33121">
    <property type="entry name" value="CYCLIC DI-GMP PHOSPHODIESTERASE PDEF"/>
    <property type="match status" value="1"/>
</dbReference>
<dbReference type="SMART" id="SM00086">
    <property type="entry name" value="PAC"/>
    <property type="match status" value="1"/>
</dbReference>
<dbReference type="InterPro" id="IPR000014">
    <property type="entry name" value="PAS"/>
</dbReference>
<dbReference type="Gene3D" id="3.20.20.450">
    <property type="entry name" value="EAL domain"/>
    <property type="match status" value="1"/>
</dbReference>
<dbReference type="PROSITE" id="PS50113">
    <property type="entry name" value="PAC"/>
    <property type="match status" value="1"/>
</dbReference>
<dbReference type="InterPro" id="IPR035919">
    <property type="entry name" value="EAL_sf"/>
</dbReference>
<dbReference type="RefSeq" id="WP_130407448.1">
    <property type="nucleotide sequence ID" value="NZ_SHKK01000001.1"/>
</dbReference>
<dbReference type="Pfam" id="PF00563">
    <property type="entry name" value="EAL"/>
    <property type="match status" value="1"/>
</dbReference>
<proteinExistence type="predicted"/>
<dbReference type="PROSITE" id="PS50887">
    <property type="entry name" value="GGDEF"/>
    <property type="match status" value="1"/>
</dbReference>
<protein>
    <submittedName>
        <fullName evidence="4">EAL domain-containing protein (Putative c-di-GMP-specific phosphodiesterase class I)</fullName>
    </submittedName>
</protein>
<keyword evidence="5" id="KW-1185">Reference proteome</keyword>
<dbReference type="SUPFAM" id="SSF55073">
    <property type="entry name" value="Nucleotide cyclase"/>
    <property type="match status" value="1"/>
</dbReference>
<dbReference type="AlphaFoldDB" id="A0A4Q7UNX6"/>
<dbReference type="EMBL" id="SHKK01000001">
    <property type="protein sequence ID" value="RZT82734.1"/>
    <property type="molecule type" value="Genomic_DNA"/>
</dbReference>
<dbReference type="InterPro" id="IPR000700">
    <property type="entry name" value="PAS-assoc_C"/>
</dbReference>
<dbReference type="PANTHER" id="PTHR33121:SF23">
    <property type="entry name" value="CYCLIC DI-GMP PHOSPHODIESTERASE PDEB"/>
    <property type="match status" value="1"/>
</dbReference>
<reference evidence="4 5" key="1">
    <citation type="submission" date="2019-02" db="EMBL/GenBank/DDBJ databases">
        <title>Sequencing the genomes of 1000 actinobacteria strains.</title>
        <authorList>
            <person name="Klenk H.-P."/>
        </authorList>
    </citation>
    <scope>NUCLEOTIDE SEQUENCE [LARGE SCALE GENOMIC DNA]</scope>
    <source>
        <strain evidence="4 5">DSM 45888</strain>
    </source>
</reference>
<gene>
    <name evidence="4" type="ORF">EV382_6046</name>
</gene>
<dbReference type="Gene3D" id="3.30.450.20">
    <property type="entry name" value="PAS domain"/>
    <property type="match status" value="1"/>
</dbReference>
<dbReference type="SMART" id="SM00267">
    <property type="entry name" value="GGDEF"/>
    <property type="match status" value="1"/>
</dbReference>